<reference evidence="1 2" key="1">
    <citation type="submission" date="2018-07" db="EMBL/GenBank/DDBJ databases">
        <title>Genome sequences of Haloplanus sp. CBA1113.</title>
        <authorList>
            <person name="Kim Y.B."/>
            <person name="Roh S.W."/>
        </authorList>
    </citation>
    <scope>NUCLEOTIDE SEQUENCE [LARGE SCALE GENOMIC DNA]</scope>
    <source>
        <strain evidence="1 2">CBA1113</strain>
    </source>
</reference>
<dbReference type="RefSeq" id="WP_114585564.1">
    <property type="nucleotide sequence ID" value="NZ_CP031150.1"/>
</dbReference>
<evidence type="ECO:0000313" key="2">
    <source>
        <dbReference type="Proteomes" id="UP000253273"/>
    </source>
</evidence>
<dbReference type="EMBL" id="CP031150">
    <property type="protein sequence ID" value="AXG06425.1"/>
    <property type="molecule type" value="Genomic_DNA"/>
</dbReference>
<evidence type="ECO:0008006" key="3">
    <source>
        <dbReference type="Google" id="ProtNLM"/>
    </source>
</evidence>
<sequence length="183" mass="20563">MAPYEAFDEDVEVHGRTIIAVADDALSRFSDAYRETAFDALTANGIEDPSADEWYPQQAWLNTFEAIAAELEPHILDRLGEQIPDVAEWPTGVSSVEAGLQSIDDAYRRNHRGGDIGSYDFETTGERTGEMICENPYPCEFDRGLIRAVARRYAPVESFVVVEERGERCRRDGDDACVYTVSW</sequence>
<dbReference type="Proteomes" id="UP000253273">
    <property type="component" value="Chromosome"/>
</dbReference>
<proteinExistence type="predicted"/>
<protein>
    <recommendedName>
        <fullName evidence="3">4-vinyl reductase 4VR domain-containing protein</fullName>
    </recommendedName>
</protein>
<accession>A0A345E2K3</accession>
<dbReference type="KEGG" id="haj:DU500_08325"/>
<dbReference type="GeneID" id="37283384"/>
<organism evidence="1 2">
    <name type="scientific">Haloplanus rubicundus</name>
    <dbReference type="NCBI Taxonomy" id="1547898"/>
    <lineage>
        <taxon>Archaea</taxon>
        <taxon>Methanobacteriati</taxon>
        <taxon>Methanobacteriota</taxon>
        <taxon>Stenosarchaea group</taxon>
        <taxon>Halobacteria</taxon>
        <taxon>Halobacteriales</taxon>
        <taxon>Haloferacaceae</taxon>
        <taxon>Haloplanus</taxon>
    </lineage>
</organism>
<gene>
    <name evidence="1" type="ORF">DU500_08325</name>
</gene>
<dbReference type="AlphaFoldDB" id="A0A345E2K3"/>
<dbReference type="OrthoDB" id="165361at2157"/>
<evidence type="ECO:0000313" key="1">
    <source>
        <dbReference type="EMBL" id="AXG06425.1"/>
    </source>
</evidence>
<keyword evidence="2" id="KW-1185">Reference proteome</keyword>
<name>A0A345E2K3_9EURY</name>